<dbReference type="EMBL" id="QFXE01000004">
    <property type="protein sequence ID" value="RDH88014.1"/>
    <property type="molecule type" value="Genomic_DNA"/>
</dbReference>
<evidence type="ECO:0000313" key="3">
    <source>
        <dbReference type="EMBL" id="RDH88014.1"/>
    </source>
</evidence>
<dbReference type="InterPro" id="IPR036188">
    <property type="entry name" value="FAD/NAD-bd_sf"/>
</dbReference>
<dbReference type="InterPro" id="IPR002937">
    <property type="entry name" value="Amino_oxidase"/>
</dbReference>
<name>A0A370DSD5_9GAMM</name>
<protein>
    <recommendedName>
        <fullName evidence="2">Amine oxidase domain-containing protein</fullName>
    </recommendedName>
</protein>
<dbReference type="Proteomes" id="UP000254771">
    <property type="component" value="Unassembled WGS sequence"/>
</dbReference>
<dbReference type="Pfam" id="PF01593">
    <property type="entry name" value="Amino_oxidase"/>
    <property type="match status" value="1"/>
</dbReference>
<accession>A0A370DSD5</accession>
<evidence type="ECO:0000259" key="2">
    <source>
        <dbReference type="Pfam" id="PF01593"/>
    </source>
</evidence>
<gene>
    <name evidence="3" type="ORF">DIZ78_02325</name>
</gene>
<organism evidence="3 4">
    <name type="scientific">endosymbiont of Escarpia spicata</name>
    <dbReference type="NCBI Taxonomy" id="2200908"/>
    <lineage>
        <taxon>Bacteria</taxon>
        <taxon>Pseudomonadati</taxon>
        <taxon>Pseudomonadota</taxon>
        <taxon>Gammaproteobacteria</taxon>
        <taxon>sulfur-oxidizing symbionts</taxon>
    </lineage>
</organism>
<dbReference type="Gene3D" id="3.50.50.60">
    <property type="entry name" value="FAD/NAD(P)-binding domain"/>
    <property type="match status" value="1"/>
</dbReference>
<dbReference type="AlphaFoldDB" id="A0A370DSD5"/>
<feature type="non-terminal residue" evidence="3">
    <location>
        <position position="167"/>
    </location>
</feature>
<reference evidence="3 4" key="1">
    <citation type="journal article" date="2018" name="ISME J.">
        <title>Endosymbiont genomes yield clues of tubeworm success.</title>
        <authorList>
            <person name="Li Y."/>
            <person name="Liles M.R."/>
            <person name="Halanych K.M."/>
        </authorList>
    </citation>
    <scope>NUCLEOTIDE SEQUENCE [LARGE SCALE GENOMIC DNA]</scope>
    <source>
        <strain evidence="3">A1462</strain>
    </source>
</reference>
<dbReference type="GO" id="GO:0016491">
    <property type="term" value="F:oxidoreductase activity"/>
    <property type="evidence" value="ECO:0007669"/>
    <property type="project" value="InterPro"/>
</dbReference>
<feature type="domain" description="Amine oxidase" evidence="2">
    <location>
        <begin position="13"/>
        <end position="137"/>
    </location>
</feature>
<evidence type="ECO:0000256" key="1">
    <source>
        <dbReference type="ARBA" id="ARBA00005995"/>
    </source>
</evidence>
<dbReference type="PANTHER" id="PTHR43563:SF1">
    <property type="entry name" value="AMINE OXIDASE [FLAVIN-CONTAINING] B"/>
    <property type="match status" value="1"/>
</dbReference>
<comment type="similarity">
    <text evidence="1">Belongs to the flavin monoamine oxidase family.</text>
</comment>
<keyword evidence="4" id="KW-1185">Reference proteome</keyword>
<dbReference type="InterPro" id="IPR050703">
    <property type="entry name" value="Flavin_MAO"/>
</dbReference>
<sequence length="167" mass="18709">MKNNRVIIVGSGIAGLVAAHHLKKNNIEPIVLEASSKVGGRMVTDVSEGYIMDGGAQFLSNAYTILSGLIKELGIESAYVETSRSVGIVRKGKIRKFRYDKPQSLLFGGVLSFKEWLSFGLGSFRLLRQTKNLPVNDYSKWKKFDDETAESWSNRYYGKAITDYFIE</sequence>
<proteinExistence type="inferred from homology"/>
<dbReference type="PANTHER" id="PTHR43563">
    <property type="entry name" value="AMINE OXIDASE"/>
    <property type="match status" value="1"/>
</dbReference>
<evidence type="ECO:0000313" key="4">
    <source>
        <dbReference type="Proteomes" id="UP000254771"/>
    </source>
</evidence>
<dbReference type="SUPFAM" id="SSF51905">
    <property type="entry name" value="FAD/NAD(P)-binding domain"/>
    <property type="match status" value="1"/>
</dbReference>
<comment type="caution">
    <text evidence="3">The sequence shown here is derived from an EMBL/GenBank/DDBJ whole genome shotgun (WGS) entry which is preliminary data.</text>
</comment>